<reference evidence="8" key="1">
    <citation type="submission" date="2020-11" db="EMBL/GenBank/DDBJ databases">
        <authorList>
            <consortium name="DOE Joint Genome Institute"/>
            <person name="Ahrendt S."/>
            <person name="Riley R."/>
            <person name="Andreopoulos W."/>
            <person name="Labutti K."/>
            <person name="Pangilinan J."/>
            <person name="Ruiz-Duenas F.J."/>
            <person name="Barrasa J.M."/>
            <person name="Sanchez-Garcia M."/>
            <person name="Camarero S."/>
            <person name="Miyauchi S."/>
            <person name="Serrano A."/>
            <person name="Linde D."/>
            <person name="Babiker R."/>
            <person name="Drula E."/>
            <person name="Ayuso-Fernandez I."/>
            <person name="Pacheco R."/>
            <person name="Padilla G."/>
            <person name="Ferreira P."/>
            <person name="Barriuso J."/>
            <person name="Kellner H."/>
            <person name="Castanera R."/>
            <person name="Alfaro M."/>
            <person name="Ramirez L."/>
            <person name="Pisabarro A.G."/>
            <person name="Kuo A."/>
            <person name="Tritt A."/>
            <person name="Lipzen A."/>
            <person name="He G."/>
            <person name="Yan M."/>
            <person name="Ng V."/>
            <person name="Cullen D."/>
            <person name="Martin F."/>
            <person name="Rosso M.-N."/>
            <person name="Henrissat B."/>
            <person name="Hibbett D."/>
            <person name="Martinez A.T."/>
            <person name="Grigoriev I.V."/>
        </authorList>
    </citation>
    <scope>NUCLEOTIDE SEQUENCE</scope>
    <source>
        <strain evidence="8">CBS 506.95</strain>
    </source>
</reference>
<evidence type="ECO:0000256" key="5">
    <source>
        <dbReference type="ARBA" id="ARBA00048883"/>
    </source>
</evidence>
<protein>
    <recommendedName>
        <fullName evidence="1">vesicle-fusing ATPase</fullName>
        <ecNumber evidence="1">3.6.4.6</ecNumber>
    </recommendedName>
</protein>
<dbReference type="InterPro" id="IPR036181">
    <property type="entry name" value="MIT_dom_sf"/>
</dbReference>
<dbReference type="SMART" id="SM00745">
    <property type="entry name" value="MIT"/>
    <property type="match status" value="1"/>
</dbReference>
<keyword evidence="4" id="KW-0653">Protein transport</keyword>
<keyword evidence="9" id="KW-1185">Reference proteome</keyword>
<evidence type="ECO:0000256" key="4">
    <source>
        <dbReference type="ARBA" id="ARBA00022927"/>
    </source>
</evidence>
<dbReference type="Proteomes" id="UP000807306">
    <property type="component" value="Unassembled WGS sequence"/>
</dbReference>
<comment type="caution">
    <text evidence="8">The sequence shown here is derived from an EMBL/GenBank/DDBJ whole genome shotgun (WGS) entry which is preliminary data.</text>
</comment>
<gene>
    <name evidence="8" type="ORF">CPB83DRAFT_606063</name>
</gene>
<evidence type="ECO:0000256" key="6">
    <source>
        <dbReference type="SAM" id="MobiDB-lite"/>
    </source>
</evidence>
<dbReference type="AlphaFoldDB" id="A0A9P6E8S9"/>
<dbReference type="GO" id="GO:0016787">
    <property type="term" value="F:hydrolase activity"/>
    <property type="evidence" value="ECO:0007669"/>
    <property type="project" value="UniProtKB-KW"/>
</dbReference>
<proteinExistence type="predicted"/>
<accession>A0A9P6E8S9</accession>
<dbReference type="OrthoDB" id="29072at2759"/>
<evidence type="ECO:0000313" key="9">
    <source>
        <dbReference type="Proteomes" id="UP000807306"/>
    </source>
</evidence>
<feature type="domain" description="MIT" evidence="7">
    <location>
        <begin position="4"/>
        <end position="81"/>
    </location>
</feature>
<organism evidence="8 9">
    <name type="scientific">Crepidotus variabilis</name>
    <dbReference type="NCBI Taxonomy" id="179855"/>
    <lineage>
        <taxon>Eukaryota</taxon>
        <taxon>Fungi</taxon>
        <taxon>Dikarya</taxon>
        <taxon>Basidiomycota</taxon>
        <taxon>Agaricomycotina</taxon>
        <taxon>Agaricomycetes</taxon>
        <taxon>Agaricomycetidae</taxon>
        <taxon>Agaricales</taxon>
        <taxon>Agaricineae</taxon>
        <taxon>Crepidotaceae</taxon>
        <taxon>Crepidotus</taxon>
    </lineage>
</organism>
<evidence type="ECO:0000256" key="1">
    <source>
        <dbReference type="ARBA" id="ARBA00012674"/>
    </source>
</evidence>
<dbReference type="Gene3D" id="1.20.58.80">
    <property type="entry name" value="Phosphotransferase system, lactose/cellobiose-type IIA subunit"/>
    <property type="match status" value="1"/>
</dbReference>
<evidence type="ECO:0000313" key="8">
    <source>
        <dbReference type="EMBL" id="KAF9524547.1"/>
    </source>
</evidence>
<dbReference type="SUPFAM" id="SSF116846">
    <property type="entry name" value="MIT domain"/>
    <property type="match status" value="1"/>
</dbReference>
<keyword evidence="2" id="KW-0813">Transport</keyword>
<evidence type="ECO:0000256" key="2">
    <source>
        <dbReference type="ARBA" id="ARBA00022448"/>
    </source>
</evidence>
<dbReference type="EC" id="3.6.4.6" evidence="1"/>
<evidence type="ECO:0000259" key="7">
    <source>
        <dbReference type="SMART" id="SM00745"/>
    </source>
</evidence>
<dbReference type="FunFam" id="1.20.58.80:FF:000004">
    <property type="entry name" value="Vacuolar protein sorting-associated protein 4"/>
    <property type="match status" value="1"/>
</dbReference>
<dbReference type="EMBL" id="MU157897">
    <property type="protein sequence ID" value="KAF9524547.1"/>
    <property type="molecule type" value="Genomic_DNA"/>
</dbReference>
<feature type="region of interest" description="Disordered" evidence="6">
    <location>
        <begin position="76"/>
        <end position="96"/>
    </location>
</feature>
<sequence>MATKPSALDKGIEYITQAVDHDVKARYADAYKAYMMGLDYMLLALKWEKNPKVNTMIRSKISEYLDRTETIKRFLDSTANQTSTHKPSDHNGWYRG</sequence>
<dbReference type="GO" id="GO:0015031">
    <property type="term" value="P:protein transport"/>
    <property type="evidence" value="ECO:0007669"/>
    <property type="project" value="UniProtKB-KW"/>
</dbReference>
<keyword evidence="3" id="KW-0378">Hydrolase</keyword>
<dbReference type="InterPro" id="IPR007330">
    <property type="entry name" value="MIT_dom"/>
</dbReference>
<dbReference type="Pfam" id="PF04212">
    <property type="entry name" value="MIT"/>
    <property type="match status" value="1"/>
</dbReference>
<name>A0A9P6E8S9_9AGAR</name>
<comment type="catalytic activity">
    <reaction evidence="5">
        <text>ATP + H2O = ADP + phosphate + H(+)</text>
        <dbReference type="Rhea" id="RHEA:13065"/>
        <dbReference type="ChEBI" id="CHEBI:15377"/>
        <dbReference type="ChEBI" id="CHEBI:15378"/>
        <dbReference type="ChEBI" id="CHEBI:30616"/>
        <dbReference type="ChEBI" id="CHEBI:43474"/>
        <dbReference type="ChEBI" id="CHEBI:456216"/>
        <dbReference type="EC" id="3.6.4.6"/>
    </reaction>
</comment>
<evidence type="ECO:0000256" key="3">
    <source>
        <dbReference type="ARBA" id="ARBA00022801"/>
    </source>
</evidence>